<feature type="region of interest" description="Disordered" evidence="1">
    <location>
        <begin position="324"/>
        <end position="382"/>
    </location>
</feature>
<reference evidence="2 3" key="1">
    <citation type="journal article" date="2019" name="New Phytol.">
        <title>Comparative genomics reveals unique wood-decay strategies and fruiting body development in the Schizophyllaceae.</title>
        <authorList>
            <person name="Almasi E."/>
            <person name="Sahu N."/>
            <person name="Krizsan K."/>
            <person name="Balint B."/>
            <person name="Kovacs G.M."/>
            <person name="Kiss B."/>
            <person name="Cseklye J."/>
            <person name="Drula E."/>
            <person name="Henrissat B."/>
            <person name="Nagy I."/>
            <person name="Chovatia M."/>
            <person name="Adam C."/>
            <person name="LaButti K."/>
            <person name="Lipzen A."/>
            <person name="Riley R."/>
            <person name="Grigoriev I.V."/>
            <person name="Nagy L.G."/>
        </authorList>
    </citation>
    <scope>NUCLEOTIDE SEQUENCE [LARGE SCALE GENOMIC DNA]</scope>
    <source>
        <strain evidence="2 3">NL-1724</strain>
    </source>
</reference>
<accession>A0A550C464</accession>
<gene>
    <name evidence="2" type="ORF">BD626DRAFT_572545</name>
</gene>
<proteinExistence type="predicted"/>
<evidence type="ECO:0000313" key="2">
    <source>
        <dbReference type="EMBL" id="TRM59594.1"/>
    </source>
</evidence>
<keyword evidence="3" id="KW-1185">Reference proteome</keyword>
<evidence type="ECO:0000256" key="1">
    <source>
        <dbReference type="SAM" id="MobiDB-lite"/>
    </source>
</evidence>
<sequence>MPYDRSPSSIFPPPSPRRNPRRLPRAASNRAPPRTQTLHPIVNVFHPLCGVPALARTTSNPQNVHENGVGRWLRELGGRRYAPPCLQRSTSSAPGLVVDLPARCPHGNLPLAAAHPHLPVQAEAIPATIRAAKNMQNELESQNIRAGSLEDLYDGFGSAAGGATYLIFRSSRTSKRARRRLRASSISPSAGPSGSFFECIPRPKYMQNGRRLPNIRAGGLGNVFDDYGEAAPPCACSGSFPRRATPSSPSLNPFGEPPSAGPSGGDFLRTVRARNGAVSSKPAREVLPEFWDGCTSREAIEIRPASGVGASAFALAVEVDGRTRQPNPTFLKSDSPYLMSDPPYPKLDPAVPEARPRRTRSPIPPYLKSDPAVLMPGDPPMR</sequence>
<protein>
    <submittedName>
        <fullName evidence="2">Uncharacterized protein</fullName>
    </submittedName>
</protein>
<dbReference type="AlphaFoldDB" id="A0A550C464"/>
<evidence type="ECO:0000313" key="3">
    <source>
        <dbReference type="Proteomes" id="UP000320762"/>
    </source>
</evidence>
<feature type="compositionally biased region" description="Low complexity" evidence="1">
    <location>
        <begin position="25"/>
        <end position="34"/>
    </location>
</feature>
<dbReference type="Proteomes" id="UP000320762">
    <property type="component" value="Unassembled WGS sequence"/>
</dbReference>
<comment type="caution">
    <text evidence="2">The sequence shown here is derived from an EMBL/GenBank/DDBJ whole genome shotgun (WGS) entry which is preliminary data.</text>
</comment>
<dbReference type="EMBL" id="VDMD01000027">
    <property type="protein sequence ID" value="TRM59594.1"/>
    <property type="molecule type" value="Genomic_DNA"/>
</dbReference>
<feature type="region of interest" description="Disordered" evidence="1">
    <location>
        <begin position="1"/>
        <end position="36"/>
    </location>
</feature>
<name>A0A550C464_9AGAR</name>
<feature type="region of interest" description="Disordered" evidence="1">
    <location>
        <begin position="241"/>
        <end position="267"/>
    </location>
</feature>
<organism evidence="2 3">
    <name type="scientific">Schizophyllum amplum</name>
    <dbReference type="NCBI Taxonomy" id="97359"/>
    <lineage>
        <taxon>Eukaryota</taxon>
        <taxon>Fungi</taxon>
        <taxon>Dikarya</taxon>
        <taxon>Basidiomycota</taxon>
        <taxon>Agaricomycotina</taxon>
        <taxon>Agaricomycetes</taxon>
        <taxon>Agaricomycetidae</taxon>
        <taxon>Agaricales</taxon>
        <taxon>Schizophyllaceae</taxon>
        <taxon>Schizophyllum</taxon>
    </lineage>
</organism>